<protein>
    <submittedName>
        <fullName evidence="1">Uncharacterized protein</fullName>
    </submittedName>
</protein>
<dbReference type="AlphaFoldDB" id="A0A060UV75"/>
<reference evidence="2 3" key="3">
    <citation type="submission" date="2017-03" db="EMBL/GenBank/DDBJ databases">
        <authorList>
            <person name="Regsiter A."/>
            <person name="William W."/>
        </authorList>
    </citation>
    <scope>NUCLEOTIDE SEQUENCE [LARGE SCALE GENOMIC DNA]</scope>
    <source>
        <strain evidence="2">PRJEB5721</strain>
    </source>
</reference>
<evidence type="ECO:0000313" key="3">
    <source>
        <dbReference type="Proteomes" id="UP000193925"/>
    </source>
</evidence>
<organism evidence="1">
    <name type="scientific">Acidithiobacillus ferrivorans</name>
    <dbReference type="NCBI Taxonomy" id="160808"/>
    <lineage>
        <taxon>Bacteria</taxon>
        <taxon>Pseudomonadati</taxon>
        <taxon>Pseudomonadota</taxon>
        <taxon>Acidithiobacillia</taxon>
        <taxon>Acidithiobacillales</taxon>
        <taxon>Acidithiobacillaceae</taxon>
        <taxon>Acidithiobacillus</taxon>
    </lineage>
</organism>
<name>A0A060UV75_9PROT</name>
<dbReference type="Proteomes" id="UP000193925">
    <property type="component" value="Chromosome AFERRI"/>
</dbReference>
<dbReference type="RefSeq" id="WP_035193245.1">
    <property type="nucleotide sequence ID" value="NZ_CCCS020000035.1"/>
</dbReference>
<dbReference type="EMBL" id="LT841305">
    <property type="protein sequence ID" value="SMH64709.1"/>
    <property type="molecule type" value="Genomic_DNA"/>
</dbReference>
<gene>
    <name evidence="2" type="ORF">AFERRI_10743</name>
    <name evidence="1" type="ORF">AFERRI_400464</name>
</gene>
<sequence length="254" mass="28291">MTTAQTQTSMYYDAVRHLGERDAAFMEIFQDGLTRQDLATNIERRAGYWGRYAGFFQSLPSSSLEGENDQHRAIVNRMIDVIKDTGLEILQRHPTDVVVHDRQRLLQIAYAGAKLLWLVNDSASHLFLLGVHPDENRVAKSRLTCGTDYVCCCIEIGDTVEFSVSTIEKAATMCDTVPEYTASYISSGTAEISHHGQRIATMEISTRPGQTPVTIIPEDTITPAERGAVQLWAQKYQTHYAGTVFAKGEITWAA</sequence>
<evidence type="ECO:0000313" key="1">
    <source>
        <dbReference type="EMBL" id="CDQ10683.1"/>
    </source>
</evidence>
<proteinExistence type="predicted"/>
<keyword evidence="3" id="KW-1185">Reference proteome</keyword>
<dbReference type="EMBL" id="CCCS020000035">
    <property type="protein sequence ID" value="CDQ10683.1"/>
    <property type="molecule type" value="Genomic_DNA"/>
</dbReference>
<evidence type="ECO:0000313" key="2">
    <source>
        <dbReference type="EMBL" id="SMH64709.1"/>
    </source>
</evidence>
<reference evidence="1" key="2">
    <citation type="submission" date="2014-07" db="EMBL/GenBank/DDBJ databases">
        <title>Initial genome analysis of the psychrotolerant acidophile Acidithiobacillus ferrivorans CF27: insights into iron and sulfur oxidation pathways and into biofilm formation.</title>
        <authorList>
            <person name="Talla E."/>
            <person name="Hedrich S."/>
            <person name="Mangenot S."/>
            <person name="Ji B."/>
            <person name="Johnson D.B."/>
            <person name="Barbe V."/>
            <person name="Bonnefoy V."/>
        </authorList>
    </citation>
    <scope>NUCLEOTIDE SEQUENCE [LARGE SCALE GENOMIC DNA]</scope>
    <source>
        <strain evidence="1">CF27</strain>
    </source>
</reference>
<reference evidence="1" key="1">
    <citation type="submission" date="2014-03" db="EMBL/GenBank/DDBJ databases">
        <authorList>
            <person name="Genoscope - CEA"/>
        </authorList>
    </citation>
    <scope>NUCLEOTIDE SEQUENCE [LARGE SCALE GENOMIC DNA]</scope>
    <source>
        <strain evidence="1">CF27</strain>
    </source>
</reference>
<accession>A0A060UV75</accession>